<keyword evidence="6" id="KW-1185">Reference proteome</keyword>
<dbReference type="HAMAP" id="MF_00580">
    <property type="entry name" value="CH10"/>
    <property type="match status" value="1"/>
</dbReference>
<dbReference type="SMART" id="SM00883">
    <property type="entry name" value="Cpn10"/>
    <property type="match status" value="1"/>
</dbReference>
<evidence type="ECO:0000256" key="1">
    <source>
        <dbReference type="ARBA" id="ARBA00006975"/>
    </source>
</evidence>
<gene>
    <name evidence="5" type="ORF">BDV36DRAFT_133494</name>
</gene>
<evidence type="ECO:0000313" key="6">
    <source>
        <dbReference type="Proteomes" id="UP000325395"/>
    </source>
</evidence>
<proteinExistence type="inferred from homology"/>
<comment type="similarity">
    <text evidence="1 3">Belongs to the GroES chaperonin family.</text>
</comment>
<evidence type="ECO:0000256" key="2">
    <source>
        <dbReference type="ARBA" id="ARBA00023186"/>
    </source>
</evidence>
<keyword evidence="2 3" id="KW-0143">Chaperone</keyword>
<organism evidence="5 6">
    <name type="scientific">Aspergillus pseudocaelatus</name>
    <dbReference type="NCBI Taxonomy" id="1825620"/>
    <lineage>
        <taxon>Eukaryota</taxon>
        <taxon>Fungi</taxon>
        <taxon>Dikarya</taxon>
        <taxon>Ascomycota</taxon>
        <taxon>Pezizomycotina</taxon>
        <taxon>Eurotiomycetes</taxon>
        <taxon>Eurotiomycetidae</taxon>
        <taxon>Eurotiales</taxon>
        <taxon>Aspergillaceae</taxon>
        <taxon>Aspergillus</taxon>
        <taxon>Aspergillus subgen. Circumdati</taxon>
    </lineage>
</organism>
<evidence type="ECO:0000313" key="5">
    <source>
        <dbReference type="EMBL" id="KAE8423418.1"/>
    </source>
</evidence>
<dbReference type="InterPro" id="IPR037124">
    <property type="entry name" value="Chaperonin_GroES_sf"/>
</dbReference>
<protein>
    <submittedName>
        <fullName evidence="5">10 kDa chaperonin</fullName>
    </submittedName>
</protein>
<reference evidence="5 6" key="1">
    <citation type="submission" date="2019-04" db="EMBL/GenBank/DDBJ databases">
        <authorList>
            <consortium name="DOE Joint Genome Institute"/>
            <person name="Mondo S."/>
            <person name="Kjaerbolling I."/>
            <person name="Vesth T."/>
            <person name="Frisvad J.C."/>
            <person name="Nybo J.L."/>
            <person name="Theobald S."/>
            <person name="Kildgaard S."/>
            <person name="Isbrandt T."/>
            <person name="Kuo A."/>
            <person name="Sato A."/>
            <person name="Lyhne E.K."/>
            <person name="Kogle M.E."/>
            <person name="Wiebenga A."/>
            <person name="Kun R.S."/>
            <person name="Lubbers R.J."/>
            <person name="Makela M.R."/>
            <person name="Barry K."/>
            <person name="Chovatia M."/>
            <person name="Clum A."/>
            <person name="Daum C."/>
            <person name="Haridas S."/>
            <person name="He G."/>
            <person name="LaButti K."/>
            <person name="Lipzen A."/>
            <person name="Riley R."/>
            <person name="Salamov A."/>
            <person name="Simmons B.A."/>
            <person name="Magnuson J.K."/>
            <person name="Henrissat B."/>
            <person name="Mortensen U.H."/>
            <person name="Larsen T.O."/>
            <person name="Devries R.P."/>
            <person name="Grigoriev I.V."/>
            <person name="Machida M."/>
            <person name="Baker S.E."/>
            <person name="Andersen M.R."/>
            <person name="Cantor M.N."/>
            <person name="Hua S.X."/>
        </authorList>
    </citation>
    <scope>NUCLEOTIDE SEQUENCE [LARGE SCALE GENOMIC DNA]</scope>
    <source>
        <strain evidence="5 6">CBS 117616</strain>
    </source>
</reference>
<dbReference type="InterPro" id="IPR011032">
    <property type="entry name" value="GroES-like_sf"/>
</dbReference>
<dbReference type="PANTHER" id="PTHR10772:SF58">
    <property type="entry name" value="CO-CHAPERONIN GROES"/>
    <property type="match status" value="1"/>
</dbReference>
<dbReference type="EMBL" id="ML735689">
    <property type="protein sequence ID" value="KAE8423418.1"/>
    <property type="molecule type" value="Genomic_DNA"/>
</dbReference>
<dbReference type="PANTHER" id="PTHR10772">
    <property type="entry name" value="10 KDA HEAT SHOCK PROTEIN"/>
    <property type="match status" value="1"/>
</dbReference>
<dbReference type="CDD" id="cd00320">
    <property type="entry name" value="cpn10"/>
    <property type="match status" value="1"/>
</dbReference>
<sequence>MKIRPSQDRLIVKVRDDSADAADSSLPETKREKPLEGKVVAVGKGKVLDDGTVQPLDVREGDTILFSKDAGTEIKADGESYTVLKEDEIVAIIES</sequence>
<dbReference type="PRINTS" id="PR00297">
    <property type="entry name" value="CHAPERONIN10"/>
</dbReference>
<dbReference type="SUPFAM" id="SSF50129">
    <property type="entry name" value="GroES-like"/>
    <property type="match status" value="1"/>
</dbReference>
<dbReference type="Pfam" id="PF00166">
    <property type="entry name" value="Cpn10"/>
    <property type="match status" value="1"/>
</dbReference>
<dbReference type="NCBIfam" id="NF001531">
    <property type="entry name" value="PRK00364.2-2"/>
    <property type="match status" value="1"/>
</dbReference>
<name>A0ABQ6X2A3_9EURO</name>
<dbReference type="Proteomes" id="UP000325395">
    <property type="component" value="Unassembled WGS sequence"/>
</dbReference>
<dbReference type="InterPro" id="IPR020818">
    <property type="entry name" value="Chaperonin_GroES"/>
</dbReference>
<feature type="region of interest" description="Disordered" evidence="4">
    <location>
        <begin position="14"/>
        <end position="34"/>
    </location>
</feature>
<evidence type="ECO:0000256" key="4">
    <source>
        <dbReference type="SAM" id="MobiDB-lite"/>
    </source>
</evidence>
<evidence type="ECO:0000256" key="3">
    <source>
        <dbReference type="RuleBase" id="RU003479"/>
    </source>
</evidence>
<dbReference type="Gene3D" id="2.30.33.40">
    <property type="entry name" value="GroES chaperonin"/>
    <property type="match status" value="1"/>
</dbReference>
<accession>A0ABQ6X2A3</accession>